<reference evidence="4" key="1">
    <citation type="submission" date="2019-03" db="EMBL/GenBank/DDBJ databases">
        <title>Long read genome sequence of the mycoparasitic Pythium oligandrum ATCC 38472 isolated from sugarbeet rhizosphere.</title>
        <authorList>
            <person name="Gaulin E."/>
        </authorList>
    </citation>
    <scope>NUCLEOTIDE SEQUENCE</scope>
    <source>
        <strain evidence="4">ATCC 38472_TT</strain>
    </source>
</reference>
<feature type="domain" description="Ubiquitin-like" evidence="3">
    <location>
        <begin position="72"/>
        <end position="146"/>
    </location>
</feature>
<keyword evidence="5" id="KW-1185">Reference proteome</keyword>
<evidence type="ECO:0000259" key="3">
    <source>
        <dbReference type="PROSITE" id="PS50053"/>
    </source>
</evidence>
<dbReference type="Gene3D" id="3.10.20.90">
    <property type="entry name" value="Phosphatidylinositol 3-kinase Catalytic Subunit, Chain A, domain 1"/>
    <property type="match status" value="1"/>
</dbReference>
<dbReference type="InterPro" id="IPR000626">
    <property type="entry name" value="Ubiquitin-like_dom"/>
</dbReference>
<comment type="caution">
    <text evidence="4">The sequence shown here is derived from an EMBL/GenBank/DDBJ whole genome shotgun (WGS) entry which is preliminary data.</text>
</comment>
<proteinExistence type="predicted"/>
<keyword evidence="2" id="KW-1133">Transmembrane helix</keyword>
<dbReference type="AlphaFoldDB" id="A0A8K1FSI8"/>
<evidence type="ECO:0000256" key="1">
    <source>
        <dbReference type="SAM" id="MobiDB-lite"/>
    </source>
</evidence>
<dbReference type="PANTHER" id="PTHR14557">
    <property type="entry name" value="PROTEIN C7ORF21"/>
    <property type="match status" value="1"/>
</dbReference>
<keyword evidence="2" id="KW-0472">Membrane</keyword>
<dbReference type="PANTHER" id="PTHR14557:SF5">
    <property type="entry name" value="UBIQUITIN-LIKE DOMAIN-CONTAINING PROTEIN"/>
    <property type="match status" value="1"/>
</dbReference>
<organism evidence="4 5">
    <name type="scientific">Pythium oligandrum</name>
    <name type="common">Mycoparasitic fungus</name>
    <dbReference type="NCBI Taxonomy" id="41045"/>
    <lineage>
        <taxon>Eukaryota</taxon>
        <taxon>Sar</taxon>
        <taxon>Stramenopiles</taxon>
        <taxon>Oomycota</taxon>
        <taxon>Peronosporomycetes</taxon>
        <taxon>Pythiales</taxon>
        <taxon>Pythiaceae</taxon>
        <taxon>Pythium</taxon>
    </lineage>
</organism>
<gene>
    <name evidence="4" type="ORF">Poli38472_006061</name>
</gene>
<feature type="region of interest" description="Disordered" evidence="1">
    <location>
        <begin position="32"/>
        <end position="68"/>
    </location>
</feature>
<evidence type="ECO:0000313" key="4">
    <source>
        <dbReference type="EMBL" id="TMW68593.1"/>
    </source>
</evidence>
<name>A0A8K1FSI8_PYTOL</name>
<feature type="transmembrane region" description="Helical" evidence="2">
    <location>
        <begin position="168"/>
        <end position="186"/>
    </location>
</feature>
<sequence>MDAHEEQLSPRGRDGLDEWTLVDQEAEGMARVVEGTSSTADLEEQNRQGEETRRTSDEISADGEPAIPPGYLQIRVRVGEQVRPAYFKATQHVDDFTTKFFGEELAEGKRIRLIYMGMLLIQDRTMGEYGIEENGVIHVVINDSPPQPHPEASQVVELKGLANPANTLLISTGFILYGLWTLFYHFPHLFSWKAIVLLALLSVVHISATVSRLTT</sequence>
<dbReference type="Proteomes" id="UP000794436">
    <property type="component" value="Unassembled WGS sequence"/>
</dbReference>
<feature type="compositionally biased region" description="Basic and acidic residues" evidence="1">
    <location>
        <begin position="44"/>
        <end position="57"/>
    </location>
</feature>
<protein>
    <recommendedName>
        <fullName evidence="3">Ubiquitin-like domain-containing protein</fullName>
    </recommendedName>
</protein>
<evidence type="ECO:0000313" key="5">
    <source>
        <dbReference type="Proteomes" id="UP000794436"/>
    </source>
</evidence>
<dbReference type="SUPFAM" id="SSF54236">
    <property type="entry name" value="Ubiquitin-like"/>
    <property type="match status" value="1"/>
</dbReference>
<accession>A0A8K1FSI8</accession>
<dbReference type="Pfam" id="PF00240">
    <property type="entry name" value="ubiquitin"/>
    <property type="match status" value="1"/>
</dbReference>
<feature type="transmembrane region" description="Helical" evidence="2">
    <location>
        <begin position="192"/>
        <end position="210"/>
    </location>
</feature>
<dbReference type="PROSITE" id="PS50053">
    <property type="entry name" value="UBIQUITIN_2"/>
    <property type="match status" value="1"/>
</dbReference>
<dbReference type="GO" id="GO:0036503">
    <property type="term" value="P:ERAD pathway"/>
    <property type="evidence" value="ECO:0007669"/>
    <property type="project" value="InterPro"/>
</dbReference>
<dbReference type="OrthoDB" id="161999at2759"/>
<evidence type="ECO:0000256" key="2">
    <source>
        <dbReference type="SAM" id="Phobius"/>
    </source>
</evidence>
<dbReference type="InterPro" id="IPR029071">
    <property type="entry name" value="Ubiquitin-like_domsf"/>
</dbReference>
<dbReference type="InterPro" id="IPR040352">
    <property type="entry name" value="TMUB1/2"/>
</dbReference>
<dbReference type="EMBL" id="SPLM01000002">
    <property type="protein sequence ID" value="TMW68593.1"/>
    <property type="molecule type" value="Genomic_DNA"/>
</dbReference>
<keyword evidence="2" id="KW-0812">Transmembrane</keyword>